<dbReference type="Pfam" id="PF00849">
    <property type="entry name" value="PseudoU_synth_2"/>
    <property type="match status" value="1"/>
</dbReference>
<organism evidence="6 7">
    <name type="scientific">Ligilactobacillus salitolerans</name>
    <dbReference type="NCBI Taxonomy" id="1808352"/>
    <lineage>
        <taxon>Bacteria</taxon>
        <taxon>Bacillati</taxon>
        <taxon>Bacillota</taxon>
        <taxon>Bacilli</taxon>
        <taxon>Lactobacillales</taxon>
        <taxon>Lactobacillaceae</taxon>
        <taxon>Ligilactobacillus</taxon>
    </lineage>
</organism>
<dbReference type="AlphaFoldDB" id="A0A401IVE9"/>
<dbReference type="GO" id="GO:0000455">
    <property type="term" value="P:enzyme-directed rRNA pseudouridine synthesis"/>
    <property type="evidence" value="ECO:0007669"/>
    <property type="project" value="TreeGrafter"/>
</dbReference>
<dbReference type="InterPro" id="IPR006224">
    <property type="entry name" value="PsdUridine_synth_RluA-like_CS"/>
</dbReference>
<dbReference type="OrthoDB" id="9773999at2"/>
<evidence type="ECO:0000259" key="5">
    <source>
        <dbReference type="Pfam" id="PF00849"/>
    </source>
</evidence>
<evidence type="ECO:0000256" key="2">
    <source>
        <dbReference type="ARBA" id="ARBA00010876"/>
    </source>
</evidence>
<dbReference type="GO" id="GO:0003723">
    <property type="term" value="F:RNA binding"/>
    <property type="evidence" value="ECO:0007669"/>
    <property type="project" value="InterPro"/>
</dbReference>
<feature type="domain" description="Pseudouridine synthase RsuA/RluA-like" evidence="5">
    <location>
        <begin position="89"/>
        <end position="236"/>
    </location>
</feature>
<dbReference type="InterPro" id="IPR050188">
    <property type="entry name" value="RluA_PseudoU_synthase"/>
</dbReference>
<dbReference type="CDD" id="cd02869">
    <property type="entry name" value="PseudoU_synth_RluA_like"/>
    <property type="match status" value="1"/>
</dbReference>
<accession>A0A401IVE9</accession>
<evidence type="ECO:0000256" key="3">
    <source>
        <dbReference type="ARBA" id="ARBA00031870"/>
    </source>
</evidence>
<evidence type="ECO:0000313" key="7">
    <source>
        <dbReference type="Proteomes" id="UP000286848"/>
    </source>
</evidence>
<evidence type="ECO:0000313" key="6">
    <source>
        <dbReference type="EMBL" id="GBG95467.1"/>
    </source>
</evidence>
<sequence>MLLERHFQVQNMPASLTLRQALKEWLLPRKWQHELRINRSILVNGKYLSYNNPIHNGDQIDLTLETEVKEQHYLPNPKITCQIVAENADLVIINKPGGLKTHPNRPDENGTAFNQLAAYLQTPPLMLHRLDMLTSGLLMAAKDPLVIPPLERQLAAKTMERFYMAVTEFDPKLPLSGTIQGPIGLDPSDKRKRMVRPDGLPAVTHYEIVQHNDQFALVKLSLETGRTHQLRVHLASYGMAILGDPLYSTRAASRMYLHAYKLKYCLPFNWKFNTVEIPVPPEFQALTD</sequence>
<dbReference type="PANTHER" id="PTHR21600:SF87">
    <property type="entry name" value="RNA PSEUDOURIDYLATE SYNTHASE DOMAIN-CONTAINING PROTEIN 1"/>
    <property type="match status" value="1"/>
</dbReference>
<comment type="similarity">
    <text evidence="2">Belongs to the pseudouridine synthase RluA family.</text>
</comment>
<evidence type="ECO:0000256" key="4">
    <source>
        <dbReference type="ARBA" id="ARBA00033164"/>
    </source>
</evidence>
<protein>
    <recommendedName>
        <fullName evidence="3">RNA pseudouridylate synthase</fullName>
    </recommendedName>
    <alternativeName>
        <fullName evidence="4">RNA-uridine isomerase</fullName>
    </alternativeName>
</protein>
<keyword evidence="7" id="KW-1185">Reference proteome</keyword>
<dbReference type="PROSITE" id="PS01129">
    <property type="entry name" value="PSI_RLU"/>
    <property type="match status" value="1"/>
</dbReference>
<gene>
    <name evidence="6" type="primary">rluD</name>
    <name evidence="6" type="ORF">LFYK43_19260</name>
</gene>
<proteinExistence type="inferred from homology"/>
<comment type="catalytic activity">
    <reaction evidence="1">
        <text>a uridine in RNA = a pseudouridine in RNA</text>
        <dbReference type="Rhea" id="RHEA:48348"/>
        <dbReference type="Rhea" id="RHEA-COMP:12068"/>
        <dbReference type="Rhea" id="RHEA-COMP:12069"/>
        <dbReference type="ChEBI" id="CHEBI:65314"/>
        <dbReference type="ChEBI" id="CHEBI:65315"/>
    </reaction>
</comment>
<name>A0A401IVE9_9LACO</name>
<dbReference type="SUPFAM" id="SSF55120">
    <property type="entry name" value="Pseudouridine synthase"/>
    <property type="match status" value="1"/>
</dbReference>
<dbReference type="GO" id="GO:0140098">
    <property type="term" value="F:catalytic activity, acting on RNA"/>
    <property type="evidence" value="ECO:0007669"/>
    <property type="project" value="UniProtKB-ARBA"/>
</dbReference>
<dbReference type="PANTHER" id="PTHR21600">
    <property type="entry name" value="MITOCHONDRIAL RNA PSEUDOURIDINE SYNTHASE"/>
    <property type="match status" value="1"/>
</dbReference>
<comment type="caution">
    <text evidence="6">The sequence shown here is derived from an EMBL/GenBank/DDBJ whole genome shotgun (WGS) entry which is preliminary data.</text>
</comment>
<dbReference type="GO" id="GO:0009982">
    <property type="term" value="F:pseudouridine synthase activity"/>
    <property type="evidence" value="ECO:0007669"/>
    <property type="project" value="InterPro"/>
</dbReference>
<dbReference type="Gene3D" id="3.30.2350.10">
    <property type="entry name" value="Pseudouridine synthase"/>
    <property type="match status" value="1"/>
</dbReference>
<dbReference type="EMBL" id="BFFP01000036">
    <property type="protein sequence ID" value="GBG95467.1"/>
    <property type="molecule type" value="Genomic_DNA"/>
</dbReference>
<dbReference type="InterPro" id="IPR006145">
    <property type="entry name" value="PsdUridine_synth_RsuA/RluA"/>
</dbReference>
<reference evidence="6 7" key="1">
    <citation type="journal article" date="2019" name="Int. J. Syst. Evol. Microbiol.">
        <title>Lactobacillus salitolerans sp. nov., a novel lactic acid bacterium isolated from spent mushroom substrates.</title>
        <authorList>
            <person name="Tohno M."/>
            <person name="Tanizawa Y."/>
            <person name="Kojima Y."/>
            <person name="Sakamoto M."/>
            <person name="Nakamura Y."/>
            <person name="Ohkuma M."/>
            <person name="Kobayashi H."/>
        </authorList>
    </citation>
    <scope>NUCLEOTIDE SEQUENCE [LARGE SCALE GENOMIC DNA]</scope>
    <source>
        <strain evidence="6 7">YK43</strain>
    </source>
</reference>
<evidence type="ECO:0000256" key="1">
    <source>
        <dbReference type="ARBA" id="ARBA00000073"/>
    </source>
</evidence>
<dbReference type="Proteomes" id="UP000286848">
    <property type="component" value="Unassembled WGS sequence"/>
</dbReference>
<dbReference type="InterPro" id="IPR020103">
    <property type="entry name" value="PsdUridine_synth_cat_dom_sf"/>
</dbReference>